<reference evidence="1" key="1">
    <citation type="submission" date="2019-06" db="EMBL/GenBank/DDBJ databases">
        <authorList>
            <person name="Zheng W."/>
        </authorList>
    </citation>
    <scope>NUCLEOTIDE SEQUENCE</scope>
    <source>
        <strain evidence="1">QDHG01</strain>
    </source>
</reference>
<gene>
    <name evidence="1" type="ORF">FGO68_gene2108</name>
</gene>
<proteinExistence type="predicted"/>
<keyword evidence="2" id="KW-1185">Reference proteome</keyword>
<dbReference type="EMBL" id="RRYP01018205">
    <property type="protein sequence ID" value="TNV73731.1"/>
    <property type="molecule type" value="Genomic_DNA"/>
</dbReference>
<dbReference type="AlphaFoldDB" id="A0A8J8SXA4"/>
<protein>
    <submittedName>
        <fullName evidence="1">Uncharacterized protein</fullName>
    </submittedName>
</protein>
<dbReference type="Proteomes" id="UP000785679">
    <property type="component" value="Unassembled WGS sequence"/>
</dbReference>
<comment type="caution">
    <text evidence="1">The sequence shown here is derived from an EMBL/GenBank/DDBJ whole genome shotgun (WGS) entry which is preliminary data.</text>
</comment>
<evidence type="ECO:0000313" key="1">
    <source>
        <dbReference type="EMBL" id="TNV73731.1"/>
    </source>
</evidence>
<evidence type="ECO:0000313" key="2">
    <source>
        <dbReference type="Proteomes" id="UP000785679"/>
    </source>
</evidence>
<name>A0A8J8SXA4_HALGN</name>
<organism evidence="1 2">
    <name type="scientific">Halteria grandinella</name>
    <dbReference type="NCBI Taxonomy" id="5974"/>
    <lineage>
        <taxon>Eukaryota</taxon>
        <taxon>Sar</taxon>
        <taxon>Alveolata</taxon>
        <taxon>Ciliophora</taxon>
        <taxon>Intramacronucleata</taxon>
        <taxon>Spirotrichea</taxon>
        <taxon>Stichotrichia</taxon>
        <taxon>Sporadotrichida</taxon>
        <taxon>Halteriidae</taxon>
        <taxon>Halteria</taxon>
    </lineage>
</organism>
<accession>A0A8J8SXA4</accession>
<sequence length="103" mass="12439">MRIRVEIIVQTQTNDNLKLSLELESVKEELRLLRFIKFKEQDIVNQLIAQKCQLLDKNSEPSSFEDNNFLEENKRLTRQEQEIRQQEIQSQFESNYQSEVCKY</sequence>